<accession>A0ABQ3VBR6</accession>
<protein>
    <recommendedName>
        <fullName evidence="3">Core-binding (CB) domain-containing protein</fullName>
    </recommendedName>
</protein>
<dbReference type="RefSeq" id="WP_201360916.1">
    <property type="nucleotide sequence ID" value="NZ_BNJJ01000003.1"/>
</dbReference>
<reference evidence="1 2" key="1">
    <citation type="journal article" date="2021" name="Int. J. Syst. Evol. Microbiol.">
        <title>Reticulibacter mediterranei gen. nov., sp. nov., within the new family Reticulibacteraceae fam. nov., and Ktedonospora formicarum gen. nov., sp. nov., Ktedonobacter robiniae sp. nov., Dictyobacter formicarum sp. nov. and Dictyobacter arantiisoli sp. nov., belonging to the class Ktedonobacteria.</title>
        <authorList>
            <person name="Yabe S."/>
            <person name="Zheng Y."/>
            <person name="Wang C.M."/>
            <person name="Sakai Y."/>
            <person name="Abe K."/>
            <person name="Yokota A."/>
            <person name="Donadio S."/>
            <person name="Cavaletti L."/>
            <person name="Monciardini P."/>
        </authorList>
    </citation>
    <scope>NUCLEOTIDE SEQUENCE [LARGE SCALE GENOMIC DNA]</scope>
    <source>
        <strain evidence="1 2">SOSP1-9</strain>
    </source>
</reference>
<keyword evidence="2" id="KW-1185">Reference proteome</keyword>
<name>A0ABQ3VBR6_9CHLR</name>
<gene>
    <name evidence="1" type="ORF">KSZ_12410</name>
</gene>
<organism evidence="1 2">
    <name type="scientific">Dictyobacter formicarum</name>
    <dbReference type="NCBI Taxonomy" id="2778368"/>
    <lineage>
        <taxon>Bacteria</taxon>
        <taxon>Bacillati</taxon>
        <taxon>Chloroflexota</taxon>
        <taxon>Ktedonobacteria</taxon>
        <taxon>Ktedonobacterales</taxon>
        <taxon>Dictyobacteraceae</taxon>
        <taxon>Dictyobacter</taxon>
    </lineage>
</organism>
<evidence type="ECO:0000313" key="2">
    <source>
        <dbReference type="Proteomes" id="UP000635565"/>
    </source>
</evidence>
<dbReference type="EMBL" id="BNJJ01000003">
    <property type="protein sequence ID" value="GHO83235.1"/>
    <property type="molecule type" value="Genomic_DNA"/>
</dbReference>
<proteinExistence type="predicted"/>
<evidence type="ECO:0000313" key="1">
    <source>
        <dbReference type="EMBL" id="GHO83235.1"/>
    </source>
</evidence>
<evidence type="ECO:0008006" key="3">
    <source>
        <dbReference type="Google" id="ProtNLM"/>
    </source>
</evidence>
<sequence length="94" mass="11022">MTQFYERLDELACCYLREQIAAQKSPYTLATQRSALRKVFGNHQLAAEVVLPSRAQTRIIRSRRLVKQDAHFQPAYWPDLILFARNWITARRAS</sequence>
<dbReference type="Proteomes" id="UP000635565">
    <property type="component" value="Unassembled WGS sequence"/>
</dbReference>
<comment type="caution">
    <text evidence="1">The sequence shown here is derived from an EMBL/GenBank/DDBJ whole genome shotgun (WGS) entry which is preliminary data.</text>
</comment>